<feature type="domain" description="Glyoxalase/fosfomycin resistance/dioxygenase" evidence="1">
    <location>
        <begin position="7"/>
        <end position="124"/>
    </location>
</feature>
<evidence type="ECO:0000313" key="2">
    <source>
        <dbReference type="EMBL" id="TSJ40128.1"/>
    </source>
</evidence>
<dbReference type="Pfam" id="PF00903">
    <property type="entry name" value="Glyoxalase"/>
    <property type="match status" value="1"/>
</dbReference>
<proteinExistence type="predicted"/>
<dbReference type="PANTHER" id="PTHR36503:SF2">
    <property type="entry name" value="BLR2408 PROTEIN"/>
    <property type="match status" value="1"/>
</dbReference>
<reference evidence="2 3" key="1">
    <citation type="submission" date="2019-07" db="EMBL/GenBank/DDBJ databases">
        <authorList>
            <person name="Huq M.A."/>
        </authorList>
    </citation>
    <scope>NUCLEOTIDE SEQUENCE [LARGE SCALE GENOMIC DNA]</scope>
    <source>
        <strain evidence="2 3">MAH-3</strain>
    </source>
</reference>
<dbReference type="InterPro" id="IPR004360">
    <property type="entry name" value="Glyas_Fos-R_dOase_dom"/>
</dbReference>
<dbReference type="AlphaFoldDB" id="A0A556MJP6"/>
<keyword evidence="2" id="KW-0560">Oxidoreductase</keyword>
<accession>A0A556MJP6</accession>
<dbReference type="InterPro" id="IPR029068">
    <property type="entry name" value="Glyas_Bleomycin-R_OHBP_Dase"/>
</dbReference>
<evidence type="ECO:0000313" key="3">
    <source>
        <dbReference type="Proteomes" id="UP000316008"/>
    </source>
</evidence>
<keyword evidence="2" id="KW-0223">Dioxygenase</keyword>
<sequence>MTKEIWLNLPAKDVDASLAFFTAIGFTPKNEQSAAGERGCFQAGKTVVMLFPNNTLKHFNGGLEVNDTSKTAQMMISFDAESKEEIDELAEKVKKAGGHVFAEPAEIQGWMYGFAFADLDGHRWNGLYMDFSKMK</sequence>
<protein>
    <submittedName>
        <fullName evidence="2">Extradiol dioxygenase</fullName>
    </submittedName>
</protein>
<name>A0A556MJP6_9FLAO</name>
<dbReference type="Gene3D" id="3.10.180.10">
    <property type="entry name" value="2,3-Dihydroxybiphenyl 1,2-Dioxygenase, domain 1"/>
    <property type="match status" value="1"/>
</dbReference>
<dbReference type="RefSeq" id="WP_144334256.1">
    <property type="nucleotide sequence ID" value="NZ_VLPL01000009.1"/>
</dbReference>
<dbReference type="GO" id="GO:0051213">
    <property type="term" value="F:dioxygenase activity"/>
    <property type="evidence" value="ECO:0007669"/>
    <property type="project" value="UniProtKB-KW"/>
</dbReference>
<dbReference type="PANTHER" id="PTHR36503">
    <property type="entry name" value="BLR2520 PROTEIN"/>
    <property type="match status" value="1"/>
</dbReference>
<dbReference type="OrthoDB" id="9798430at2"/>
<comment type="caution">
    <text evidence="2">The sequence shown here is derived from an EMBL/GenBank/DDBJ whole genome shotgun (WGS) entry which is preliminary data.</text>
</comment>
<evidence type="ECO:0000259" key="1">
    <source>
        <dbReference type="Pfam" id="PF00903"/>
    </source>
</evidence>
<gene>
    <name evidence="2" type="ORF">FO442_16140</name>
</gene>
<organism evidence="2 3">
    <name type="scientific">Fluviicola chungangensis</name>
    <dbReference type="NCBI Taxonomy" id="2597671"/>
    <lineage>
        <taxon>Bacteria</taxon>
        <taxon>Pseudomonadati</taxon>
        <taxon>Bacteroidota</taxon>
        <taxon>Flavobacteriia</taxon>
        <taxon>Flavobacteriales</taxon>
        <taxon>Crocinitomicaceae</taxon>
        <taxon>Fluviicola</taxon>
    </lineage>
</organism>
<dbReference type="Proteomes" id="UP000316008">
    <property type="component" value="Unassembled WGS sequence"/>
</dbReference>
<keyword evidence="3" id="KW-1185">Reference proteome</keyword>
<dbReference type="SUPFAM" id="SSF54593">
    <property type="entry name" value="Glyoxalase/Bleomycin resistance protein/Dihydroxybiphenyl dioxygenase"/>
    <property type="match status" value="1"/>
</dbReference>
<dbReference type="EMBL" id="VLPL01000009">
    <property type="protein sequence ID" value="TSJ40128.1"/>
    <property type="molecule type" value="Genomic_DNA"/>
</dbReference>